<evidence type="ECO:0000313" key="5">
    <source>
        <dbReference type="Proteomes" id="UP001152797"/>
    </source>
</evidence>
<protein>
    <submittedName>
        <fullName evidence="3">Uncharacterized protein</fullName>
    </submittedName>
</protein>
<dbReference type="EMBL" id="CAMXCT030003779">
    <property type="protein sequence ID" value="CAL4793476.1"/>
    <property type="molecule type" value="Genomic_DNA"/>
</dbReference>
<name>A0A9P1GDB6_9DINO</name>
<keyword evidence="5" id="KW-1185">Reference proteome</keyword>
<dbReference type="AlphaFoldDB" id="A0A9P1GDB6"/>
<keyword evidence="2" id="KW-0732">Signal</keyword>
<reference evidence="3" key="1">
    <citation type="submission" date="2022-10" db="EMBL/GenBank/DDBJ databases">
        <authorList>
            <person name="Chen Y."/>
            <person name="Dougan E. K."/>
            <person name="Chan C."/>
            <person name="Rhodes N."/>
            <person name="Thang M."/>
        </authorList>
    </citation>
    <scope>NUCLEOTIDE SEQUENCE</scope>
</reference>
<evidence type="ECO:0000256" key="2">
    <source>
        <dbReference type="SAM" id="SignalP"/>
    </source>
</evidence>
<gene>
    <name evidence="3" type="ORF">C1SCF055_LOCUS31828</name>
</gene>
<feature type="coiled-coil region" evidence="1">
    <location>
        <begin position="75"/>
        <end position="106"/>
    </location>
</feature>
<sequence>MTGMKRSSRAVLLLGAMGALYSQAFLSGSGRRTVISGGLLGALGLSESAKAANFLGIPSIPGPFEMNPKDAVVIGDANDAKIKEARKKVEDLQKQAEDALDKLEKDPQVDLSYMITDFGIGELRLATNAINDIMDDKTAAATQRWQRLMIQAKYQWELDVPFPITKRGEQRPRGDKRNDRIKVSLKRYIDGSKELLQFF</sequence>
<comment type="caution">
    <text evidence="3">The sequence shown here is derived from an EMBL/GenBank/DDBJ whole genome shotgun (WGS) entry which is preliminary data.</text>
</comment>
<proteinExistence type="predicted"/>
<evidence type="ECO:0000313" key="4">
    <source>
        <dbReference type="EMBL" id="CAL1159539.1"/>
    </source>
</evidence>
<evidence type="ECO:0000256" key="1">
    <source>
        <dbReference type="SAM" id="Coils"/>
    </source>
</evidence>
<dbReference type="EMBL" id="CAMXCT010003779">
    <property type="protein sequence ID" value="CAI4006164.1"/>
    <property type="molecule type" value="Genomic_DNA"/>
</dbReference>
<dbReference type="OrthoDB" id="438732at2759"/>
<evidence type="ECO:0000313" key="3">
    <source>
        <dbReference type="EMBL" id="CAI4006164.1"/>
    </source>
</evidence>
<dbReference type="EMBL" id="CAMXCT020003779">
    <property type="protein sequence ID" value="CAL1159539.1"/>
    <property type="molecule type" value="Genomic_DNA"/>
</dbReference>
<accession>A0A9P1GDB6</accession>
<reference evidence="4" key="2">
    <citation type="submission" date="2024-04" db="EMBL/GenBank/DDBJ databases">
        <authorList>
            <person name="Chen Y."/>
            <person name="Shah S."/>
            <person name="Dougan E. K."/>
            <person name="Thang M."/>
            <person name="Chan C."/>
        </authorList>
    </citation>
    <scope>NUCLEOTIDE SEQUENCE [LARGE SCALE GENOMIC DNA]</scope>
</reference>
<feature type="chain" id="PRO_5043272721" evidence="2">
    <location>
        <begin position="25"/>
        <end position="199"/>
    </location>
</feature>
<feature type="signal peptide" evidence="2">
    <location>
        <begin position="1"/>
        <end position="24"/>
    </location>
</feature>
<keyword evidence="1" id="KW-0175">Coiled coil</keyword>
<dbReference type="Proteomes" id="UP001152797">
    <property type="component" value="Unassembled WGS sequence"/>
</dbReference>
<organism evidence="3">
    <name type="scientific">Cladocopium goreaui</name>
    <dbReference type="NCBI Taxonomy" id="2562237"/>
    <lineage>
        <taxon>Eukaryota</taxon>
        <taxon>Sar</taxon>
        <taxon>Alveolata</taxon>
        <taxon>Dinophyceae</taxon>
        <taxon>Suessiales</taxon>
        <taxon>Symbiodiniaceae</taxon>
        <taxon>Cladocopium</taxon>
    </lineage>
</organism>